<proteinExistence type="predicted"/>
<evidence type="ECO:0000313" key="3">
    <source>
        <dbReference type="Proteomes" id="UP000366766"/>
    </source>
</evidence>
<evidence type="ECO:0000259" key="1">
    <source>
        <dbReference type="SMART" id="SM00382"/>
    </source>
</evidence>
<protein>
    <submittedName>
        <fullName evidence="2">Putative ATPase YjoB</fullName>
        <ecNumber evidence="2">3.-.-.-</ecNumber>
    </submittedName>
</protein>
<reference evidence="2 3" key="1">
    <citation type="submission" date="2019-07" db="EMBL/GenBank/DDBJ databases">
        <authorList>
            <person name="Chang H.-W."/>
            <person name="Raman A."/>
            <person name="Venkatesh S."/>
            <person name="Gehrig J."/>
        </authorList>
    </citation>
    <scope>NUCLEOTIDE SEQUENCE [LARGE SCALE GENOMIC DNA]</scope>
    <source>
        <strain evidence="2">Blautia_wexlerae_LFYP_14</strain>
    </source>
</reference>
<dbReference type="AlphaFoldDB" id="A0A564WJX1"/>
<name>A0A564WJX1_9FIRM</name>
<dbReference type="GO" id="GO:0016887">
    <property type="term" value="F:ATP hydrolysis activity"/>
    <property type="evidence" value="ECO:0007669"/>
    <property type="project" value="InterPro"/>
</dbReference>
<feature type="domain" description="AAA+ ATPase" evidence="1">
    <location>
        <begin position="32"/>
        <end position="188"/>
    </location>
</feature>
<dbReference type="EMBL" id="CABHOF010000005">
    <property type="protein sequence ID" value="VUX62783.1"/>
    <property type="molecule type" value="Genomic_DNA"/>
</dbReference>
<gene>
    <name evidence="2" type="primary">yjoB</name>
    <name evidence="2" type="ORF">BWLFYP14_00561</name>
</gene>
<dbReference type="SMART" id="SM00382">
    <property type="entry name" value="AAA"/>
    <property type="match status" value="1"/>
</dbReference>
<evidence type="ECO:0000313" key="2">
    <source>
        <dbReference type="EMBL" id="VUX62783.1"/>
    </source>
</evidence>
<dbReference type="EC" id="3.-.-.-" evidence="2"/>
<sequence>MNIQEAKTEICNTLRAYLAKDENGYYTYPLIRQRPLLLIGPPGIGKTAIMEQAAAECGVGLVAYTITHHTRQSAIGLPEIVKRNYGGKGMMVTDYTMSEIVASVYDCMENTGRKEGILFIDEINCVSETLAPAMLALLQNKTFGSHKIPEGWILVAAGNPPEYNKSVREFDIVTLDRVRKLTIEPDCDIWLKYAGQQKVHQAIISYLSVKKNNFYAVENTVDGKFFVTARGWEDLSRLLQSYEKLGIGISEELVEEFLQKEETARDFAGFYQLYTKYGEDYEIPSILSGNLSRENLALKEKMAADGAFEERFAVVNLILGALREKAEEYGQADHQLEILYEMLLHLRTQVRKNAEEEKLGISLLEEFVQEQENSLQIKVKMELISVREQKYQETAIRRLREYILTAKKEHVRSAENGFKRISKCFEKEAVCREDMIQKLQGELQNAFSFIKESFGENQEMLLFVTGITADKSMTSFIAGNGCPAYFEHSEMLLYNKEENELRKACLEAVHERLQEESRDRV</sequence>
<dbReference type="GO" id="GO:0005524">
    <property type="term" value="F:ATP binding"/>
    <property type="evidence" value="ECO:0007669"/>
    <property type="project" value="InterPro"/>
</dbReference>
<accession>A0A564WJX1</accession>
<dbReference type="Gene3D" id="3.40.50.300">
    <property type="entry name" value="P-loop containing nucleotide triphosphate hydrolases"/>
    <property type="match status" value="1"/>
</dbReference>
<organism evidence="2 3">
    <name type="scientific">Blautia wexlerae</name>
    <dbReference type="NCBI Taxonomy" id="418240"/>
    <lineage>
        <taxon>Bacteria</taxon>
        <taxon>Bacillati</taxon>
        <taxon>Bacillota</taxon>
        <taxon>Clostridia</taxon>
        <taxon>Lachnospirales</taxon>
        <taxon>Lachnospiraceae</taxon>
        <taxon>Blautia</taxon>
    </lineage>
</organism>
<dbReference type="SUPFAM" id="SSF52540">
    <property type="entry name" value="P-loop containing nucleoside triphosphate hydrolases"/>
    <property type="match status" value="1"/>
</dbReference>
<dbReference type="Pfam" id="PF07728">
    <property type="entry name" value="AAA_5"/>
    <property type="match status" value="1"/>
</dbReference>
<dbReference type="Proteomes" id="UP000366766">
    <property type="component" value="Unassembled WGS sequence"/>
</dbReference>
<dbReference type="CDD" id="cd00009">
    <property type="entry name" value="AAA"/>
    <property type="match status" value="1"/>
</dbReference>
<keyword evidence="3" id="KW-1185">Reference proteome</keyword>
<dbReference type="InterPro" id="IPR027417">
    <property type="entry name" value="P-loop_NTPase"/>
</dbReference>
<keyword evidence="2" id="KW-0378">Hydrolase</keyword>
<dbReference type="InterPro" id="IPR003593">
    <property type="entry name" value="AAA+_ATPase"/>
</dbReference>
<dbReference type="InterPro" id="IPR011704">
    <property type="entry name" value="ATPase_dyneun-rel_AAA"/>
</dbReference>
<dbReference type="RefSeq" id="WP_022380545.1">
    <property type="nucleotide sequence ID" value="NZ_CABHOF010000005.1"/>
</dbReference>